<dbReference type="EMBL" id="JAPEUY010000005">
    <property type="protein sequence ID" value="KAJ4373229.1"/>
    <property type="molecule type" value="Genomic_DNA"/>
</dbReference>
<feature type="compositionally biased region" description="Basic residues" evidence="1">
    <location>
        <begin position="182"/>
        <end position="194"/>
    </location>
</feature>
<dbReference type="OrthoDB" id="3786670at2759"/>
<protein>
    <submittedName>
        <fullName evidence="2">Uncharacterized protein</fullName>
    </submittedName>
</protein>
<feature type="region of interest" description="Disordered" evidence="1">
    <location>
        <begin position="18"/>
        <end position="96"/>
    </location>
</feature>
<comment type="caution">
    <text evidence="2">The sequence shown here is derived from an EMBL/GenBank/DDBJ whole genome shotgun (WGS) entry which is preliminary data.</text>
</comment>
<keyword evidence="3" id="KW-1185">Reference proteome</keyword>
<feature type="region of interest" description="Disordered" evidence="1">
    <location>
        <begin position="226"/>
        <end position="245"/>
    </location>
</feature>
<dbReference type="Proteomes" id="UP001140560">
    <property type="component" value="Unassembled WGS sequence"/>
</dbReference>
<sequence>MKPLTITRCAVANEILRRRKQMESDNTHRPQLHHEQRADLISISFEDIPAATTRREQREKPRAAFTEESDSSTADEEETVDLTRIHTSAPKRTDAPSGKELYWAKVRWVPNDLEANCEPKAQHRGSSTRGTELHARQWNSAIFTAVQRKVEARTRKALSVQSRWNVSPNDARQNRGPDARNGRRKPTVIPRRRPHQADEENTLNVAYCFPPDQSTIRNQKQYVARPESHLPHSCPDVSRDTTSPASDTTLYEAPLIYSLSQLKAGEDHQPYESFEETEKHIKLDQNLSTPVPRRHGRRQRRLSIESAFESPRTPRIPLRARAKTNDGMLQFMANASKEPTKSVPTRRHRHKISLNIPVVASVPPPEIFQNPDSSPTRIESPRRMRTRDVQAPSFLTLAERELEYKHRRTFVGTASLDDLLEILEVTLEHTTTKDAVAKAFIIMSSREQLYARQCSKKADGWELVLRVTPDVTNIDFVAQLQVKLGSITLRQFLDLIPFNEEEEVEALRVVEAFSAASHIDTNAGAGIGSKARAFRSWMVSQNDIGC</sequence>
<feature type="compositionally biased region" description="Basic and acidic residues" evidence="1">
    <location>
        <begin position="21"/>
        <end position="38"/>
    </location>
</feature>
<feature type="region of interest" description="Disordered" evidence="1">
    <location>
        <begin position="363"/>
        <end position="385"/>
    </location>
</feature>
<gene>
    <name evidence="2" type="ORF">N0V83_003522</name>
</gene>
<evidence type="ECO:0000256" key="1">
    <source>
        <dbReference type="SAM" id="MobiDB-lite"/>
    </source>
</evidence>
<name>A0A9W9CNK3_9PLEO</name>
<feature type="compositionally biased region" description="Basic and acidic residues" evidence="1">
    <location>
        <begin position="172"/>
        <end position="181"/>
    </location>
</feature>
<feature type="compositionally biased region" description="Basic and acidic residues" evidence="1">
    <location>
        <begin position="53"/>
        <end position="62"/>
    </location>
</feature>
<dbReference type="AlphaFoldDB" id="A0A9W9CNK3"/>
<reference evidence="2" key="1">
    <citation type="submission" date="2022-10" db="EMBL/GenBank/DDBJ databases">
        <title>Tapping the CABI collections for fungal endophytes: first genome assemblies for Collariella, Neodidymelliopsis, Ascochyta clinopodiicola, Didymella pomorum, Didymosphaeria variabile, Neocosmospora piperis and Neocucurbitaria cava.</title>
        <authorList>
            <person name="Hill R."/>
        </authorList>
    </citation>
    <scope>NUCLEOTIDE SEQUENCE</scope>
    <source>
        <strain evidence="2">IMI 356814</strain>
    </source>
</reference>
<accession>A0A9W9CNK3</accession>
<organism evidence="2 3">
    <name type="scientific">Neocucurbitaria cava</name>
    <dbReference type="NCBI Taxonomy" id="798079"/>
    <lineage>
        <taxon>Eukaryota</taxon>
        <taxon>Fungi</taxon>
        <taxon>Dikarya</taxon>
        <taxon>Ascomycota</taxon>
        <taxon>Pezizomycotina</taxon>
        <taxon>Dothideomycetes</taxon>
        <taxon>Pleosporomycetidae</taxon>
        <taxon>Pleosporales</taxon>
        <taxon>Pleosporineae</taxon>
        <taxon>Cucurbitariaceae</taxon>
        <taxon>Neocucurbitaria</taxon>
    </lineage>
</organism>
<feature type="region of interest" description="Disordered" evidence="1">
    <location>
        <begin position="155"/>
        <end position="199"/>
    </location>
</feature>
<evidence type="ECO:0000313" key="3">
    <source>
        <dbReference type="Proteomes" id="UP001140560"/>
    </source>
</evidence>
<feature type="compositionally biased region" description="Polar residues" evidence="1">
    <location>
        <begin position="159"/>
        <end position="171"/>
    </location>
</feature>
<feature type="compositionally biased region" description="Acidic residues" evidence="1">
    <location>
        <begin position="67"/>
        <end position="80"/>
    </location>
</feature>
<proteinExistence type="predicted"/>
<evidence type="ECO:0000313" key="2">
    <source>
        <dbReference type="EMBL" id="KAJ4373229.1"/>
    </source>
</evidence>